<organism evidence="1 2">
    <name type="scientific">Danio rerio</name>
    <name type="common">Zebrafish</name>
    <name type="synonym">Brachydanio rerio</name>
    <dbReference type="NCBI Taxonomy" id="7955"/>
    <lineage>
        <taxon>Eukaryota</taxon>
        <taxon>Metazoa</taxon>
        <taxon>Chordata</taxon>
        <taxon>Craniata</taxon>
        <taxon>Vertebrata</taxon>
        <taxon>Euteleostomi</taxon>
        <taxon>Actinopterygii</taxon>
        <taxon>Neopterygii</taxon>
        <taxon>Teleostei</taxon>
        <taxon>Ostariophysi</taxon>
        <taxon>Cypriniformes</taxon>
        <taxon>Danionidae</taxon>
        <taxon>Danioninae</taxon>
        <taxon>Danio</taxon>
    </lineage>
</organism>
<protein>
    <submittedName>
        <fullName evidence="2">CMRF35-like molecule 2 isoform X2</fullName>
    </submittedName>
</protein>
<evidence type="ECO:0000313" key="1">
    <source>
        <dbReference type="Proteomes" id="UP000000437"/>
    </source>
</evidence>
<sequence>MRFVCVLWLWTFISEFKTSTTDEVSTQGYKGRNITITCSHKWASDNIKYFCRDPCKDTTEVLVKSDQSPKGRYTLKDTGDVFTVTITNLQESDSGVYWCGVERVGLDTYNKVTLTVSEGFANATGPDDILTVPVLYIIYGGAGLVIMVIICTTGLITVCQCRKRIKRSRSSTARSIYNGSEEASGVYENAPEDRAYACVKKSSDISKKKRQSDPIYQNIHFDTSHKDAIYGNVY</sequence>
<dbReference type="RefSeq" id="XP_073763452.1">
    <property type="nucleotide sequence ID" value="XM_073907351.1"/>
</dbReference>
<accession>A0AC58G122</accession>
<proteinExistence type="predicted"/>
<name>A0AC58G122_DANRE</name>
<keyword evidence="1" id="KW-1185">Reference proteome</keyword>
<gene>
    <name evidence="2" type="primary">LOC137495984</name>
</gene>
<dbReference type="Proteomes" id="UP000000437">
    <property type="component" value="Chromosome 1"/>
</dbReference>
<evidence type="ECO:0000313" key="2">
    <source>
        <dbReference type="RefSeq" id="XP_073763452.1"/>
    </source>
</evidence>
<reference evidence="2" key="1">
    <citation type="submission" date="2025-08" db="UniProtKB">
        <authorList>
            <consortium name="RefSeq"/>
        </authorList>
    </citation>
    <scope>IDENTIFICATION</scope>
    <source>
        <strain evidence="2">Tuebingen</strain>
        <tissue evidence="2">Fibroblasts and whole tissue</tissue>
    </source>
</reference>